<dbReference type="SUPFAM" id="SSF49879">
    <property type="entry name" value="SMAD/FHA domain"/>
    <property type="match status" value="1"/>
</dbReference>
<dbReference type="InterPro" id="IPR017441">
    <property type="entry name" value="Protein_kinase_ATP_BS"/>
</dbReference>
<dbReference type="VEuPathDB" id="FungiDB:MYCTH_2311751"/>
<evidence type="ECO:0000259" key="3">
    <source>
        <dbReference type="PROSITE" id="PS50006"/>
    </source>
</evidence>
<dbReference type="AlphaFoldDB" id="G2QPK9"/>
<dbReference type="OMA" id="IMGRISH"/>
<dbReference type="GO" id="GO:0005524">
    <property type="term" value="F:ATP binding"/>
    <property type="evidence" value="ECO:0007669"/>
    <property type="project" value="UniProtKB-UniRule"/>
</dbReference>
<dbReference type="GeneID" id="11506974"/>
<dbReference type="PROSITE" id="PS00107">
    <property type="entry name" value="PROTEIN_KINASE_ATP"/>
    <property type="match status" value="1"/>
</dbReference>
<reference evidence="4 5" key="1">
    <citation type="journal article" date="2011" name="Nat. Biotechnol.">
        <title>Comparative genomic analysis of the thermophilic biomass-degrading fungi Myceliophthora thermophila and Thielavia terrestris.</title>
        <authorList>
            <person name="Berka R.M."/>
            <person name="Grigoriev I.V."/>
            <person name="Otillar R."/>
            <person name="Salamov A."/>
            <person name="Grimwood J."/>
            <person name="Reid I."/>
            <person name="Ishmael N."/>
            <person name="John T."/>
            <person name="Darmond C."/>
            <person name="Moisan M.-C."/>
            <person name="Henrissat B."/>
            <person name="Coutinho P.M."/>
            <person name="Lombard V."/>
            <person name="Natvig D.O."/>
            <person name="Lindquist E."/>
            <person name="Schmutz J."/>
            <person name="Lucas S."/>
            <person name="Harris P."/>
            <person name="Powlowski J."/>
            <person name="Bellemare A."/>
            <person name="Taylor D."/>
            <person name="Butler G."/>
            <person name="de Vries R.P."/>
            <person name="Allijn I.E."/>
            <person name="van den Brink J."/>
            <person name="Ushinsky S."/>
            <person name="Storms R."/>
            <person name="Powell A.J."/>
            <person name="Paulsen I.T."/>
            <person name="Elbourne L.D.H."/>
            <person name="Baker S.E."/>
            <person name="Magnuson J."/>
            <person name="LaBoissiere S."/>
            <person name="Clutterbuck A.J."/>
            <person name="Martinez D."/>
            <person name="Wogulis M."/>
            <person name="de Leon A.L."/>
            <person name="Rey M.W."/>
            <person name="Tsang A."/>
        </authorList>
    </citation>
    <scope>NUCLEOTIDE SEQUENCE [LARGE SCALE GENOMIC DNA]</scope>
    <source>
        <strain evidence="5">ATCC 42464 / BCRC 31852 / DSM 1799</strain>
    </source>
</reference>
<dbReference type="CDD" id="cd00060">
    <property type="entry name" value="FHA"/>
    <property type="match status" value="1"/>
</dbReference>
<dbReference type="RefSeq" id="XP_003666767.1">
    <property type="nucleotide sequence ID" value="XM_003666719.1"/>
</dbReference>
<dbReference type="EMBL" id="CP003008">
    <property type="protein sequence ID" value="AEO61522.1"/>
    <property type="molecule type" value="Genomic_DNA"/>
</dbReference>
<dbReference type="Pfam" id="PF00498">
    <property type="entry name" value="FHA"/>
    <property type="match status" value="1"/>
</dbReference>
<feature type="compositionally biased region" description="Basic and acidic residues" evidence="2">
    <location>
        <begin position="52"/>
        <end position="63"/>
    </location>
</feature>
<dbReference type="HOGENOM" id="CLU_090421_0_0_1"/>
<dbReference type="KEGG" id="mtm:MYCTH_2311751"/>
<evidence type="ECO:0000313" key="4">
    <source>
        <dbReference type="EMBL" id="AEO61522.1"/>
    </source>
</evidence>
<keyword evidence="5" id="KW-1185">Reference proteome</keyword>
<sequence length="269" mass="30240">MEDPDLIACLYPFVDGEVVGKKAKKVIEAGEKRHQFIPPRLSEVNEQPQLSRSERESTPLERPREEVPAYFYHPGLELRFSRGPQTPFGFVFGTDENSDIVLPKSISTISFHHFALTFDDHYRPIVKDLGSSNGIEVTYNSRGKGNRSNFIWIIGGHRIPRYTETIVINVNKDLKFQIVVARHDITSPQYIDNVNRFRQGMADAGNLLGRLDLRSRPQTERASGAHTPGTGPIFLKKKLGEGTFGVVTHLWNVSTAEECAVKEPSARAI</sequence>
<dbReference type="InterPro" id="IPR008984">
    <property type="entry name" value="SMAD_FHA_dom_sf"/>
</dbReference>
<dbReference type="SMART" id="SM00240">
    <property type="entry name" value="FHA"/>
    <property type="match status" value="1"/>
</dbReference>
<evidence type="ECO:0000256" key="1">
    <source>
        <dbReference type="PROSITE-ProRule" id="PRU10141"/>
    </source>
</evidence>
<evidence type="ECO:0000256" key="2">
    <source>
        <dbReference type="SAM" id="MobiDB-lite"/>
    </source>
</evidence>
<proteinExistence type="predicted"/>
<dbReference type="InterPro" id="IPR000253">
    <property type="entry name" value="FHA_dom"/>
</dbReference>
<dbReference type="InParanoid" id="G2QPK9"/>
<feature type="region of interest" description="Disordered" evidence="2">
    <location>
        <begin position="38"/>
        <end position="63"/>
    </location>
</feature>
<dbReference type="eggNOG" id="KOG0615">
    <property type="taxonomic scope" value="Eukaryota"/>
</dbReference>
<dbReference type="OrthoDB" id="10252171at2759"/>
<dbReference type="PROSITE" id="PS50006">
    <property type="entry name" value="FHA_DOMAIN"/>
    <property type="match status" value="1"/>
</dbReference>
<dbReference type="STRING" id="573729.G2QPK9"/>
<organism evidence="4 5">
    <name type="scientific">Thermothelomyces thermophilus (strain ATCC 42464 / BCRC 31852 / DSM 1799)</name>
    <name type="common">Sporotrichum thermophile</name>
    <dbReference type="NCBI Taxonomy" id="573729"/>
    <lineage>
        <taxon>Eukaryota</taxon>
        <taxon>Fungi</taxon>
        <taxon>Dikarya</taxon>
        <taxon>Ascomycota</taxon>
        <taxon>Pezizomycotina</taxon>
        <taxon>Sordariomycetes</taxon>
        <taxon>Sordariomycetidae</taxon>
        <taxon>Sordariales</taxon>
        <taxon>Chaetomiaceae</taxon>
        <taxon>Thermothelomyces</taxon>
    </lineage>
</organism>
<name>G2QPK9_THET4</name>
<keyword evidence="1" id="KW-0547">Nucleotide-binding</keyword>
<accession>G2QPK9</accession>
<keyword evidence="1" id="KW-0067">ATP-binding</keyword>
<dbReference type="Proteomes" id="UP000007322">
    <property type="component" value="Chromosome 7"/>
</dbReference>
<feature type="domain" description="FHA" evidence="3">
    <location>
        <begin position="90"/>
        <end position="142"/>
    </location>
</feature>
<protein>
    <recommendedName>
        <fullName evidence="3">FHA domain-containing protein</fullName>
    </recommendedName>
</protein>
<evidence type="ECO:0000313" key="5">
    <source>
        <dbReference type="Proteomes" id="UP000007322"/>
    </source>
</evidence>
<feature type="binding site" evidence="1">
    <location>
        <position position="262"/>
    </location>
    <ligand>
        <name>ATP</name>
        <dbReference type="ChEBI" id="CHEBI:30616"/>
    </ligand>
</feature>
<gene>
    <name evidence="4" type="ORF">MYCTH_2311751</name>
</gene>
<dbReference type="Gene3D" id="2.60.200.20">
    <property type="match status" value="1"/>
</dbReference>